<protein>
    <recommendedName>
        <fullName evidence="5">Vitellogenin II</fullName>
    </recommendedName>
</protein>
<accession>A0A2X4PLB0</accession>
<evidence type="ECO:0000256" key="2">
    <source>
        <dbReference type="SAM" id="SignalP"/>
    </source>
</evidence>
<dbReference type="RefSeq" id="WP_023935704.1">
    <property type="nucleotide sequence ID" value="NZ_FUXH01000006.1"/>
</dbReference>
<gene>
    <name evidence="3" type="ORF">NCTC12858_00396</name>
</gene>
<feature type="chain" id="PRO_5015895122" description="Vitellogenin II" evidence="2">
    <location>
        <begin position="23"/>
        <end position="413"/>
    </location>
</feature>
<evidence type="ECO:0008006" key="5">
    <source>
        <dbReference type="Google" id="ProtNLM"/>
    </source>
</evidence>
<dbReference type="Proteomes" id="UP000249300">
    <property type="component" value="Chromosome 1"/>
</dbReference>
<dbReference type="AlphaFoldDB" id="A0A2X4PLB0"/>
<feature type="region of interest" description="Disordered" evidence="1">
    <location>
        <begin position="271"/>
        <end position="413"/>
    </location>
</feature>
<feature type="compositionally biased region" description="Basic and acidic residues" evidence="1">
    <location>
        <begin position="276"/>
        <end position="295"/>
    </location>
</feature>
<evidence type="ECO:0000256" key="1">
    <source>
        <dbReference type="SAM" id="MobiDB-lite"/>
    </source>
</evidence>
<reference evidence="3 4" key="1">
    <citation type="submission" date="2018-06" db="EMBL/GenBank/DDBJ databases">
        <authorList>
            <consortium name="Pathogen Informatics"/>
            <person name="Doyle S."/>
        </authorList>
    </citation>
    <scope>NUCLEOTIDE SEQUENCE [LARGE SCALE GENOMIC DNA]</scope>
    <source>
        <strain evidence="3 4">NCTC12858</strain>
    </source>
</reference>
<feature type="compositionally biased region" description="Polar residues" evidence="1">
    <location>
        <begin position="337"/>
        <end position="352"/>
    </location>
</feature>
<feature type="compositionally biased region" description="Polar residues" evidence="1">
    <location>
        <begin position="310"/>
        <end position="329"/>
    </location>
</feature>
<sequence length="413" mass="48166">MKTNKLILLLGMLLTMGGSLYAQNEDPYVDDVYNTRGRIVKDYKTGAKKGAQDLEEARRDAYAQEVSEGVYPIASDAELEAYNRRRQGDVQKAEVKRQAKVERKRRPHRCAGPGVYSRRLSRFYDPDVRVRNADEVNIYIDDYGCHGYEYDRGCYDDGNTYVNLYVGASSCWGVYDPWWPNSYYPWYTGWDYYPGWGWSWHWGWRGPRWGGWYGWYGPSYPYPGWGWDWGYHHGFYDGYRIGYDNYRYRNFSHGSRSNNYYYDRGNTYERRHHSRSTYDRDSRGNYDRNNNRDRFSTPSRSRYNSDRQGRYNSPSRSNRYDSPSRGSYDSNRRGRYSSPSRNSSGNYNTPSRRNYDSGSGRYSTPSRSSGSSSPSRSNSYSTPSRSSSSSGSYSTSSRSGSNASSRSSYTRSR</sequence>
<evidence type="ECO:0000313" key="4">
    <source>
        <dbReference type="Proteomes" id="UP000249300"/>
    </source>
</evidence>
<dbReference type="KEGG" id="pcre:NCTC12858_00396"/>
<feature type="signal peptide" evidence="2">
    <location>
        <begin position="1"/>
        <end position="22"/>
    </location>
</feature>
<organism evidence="3 4">
    <name type="scientific">Porphyromonas crevioricanis</name>
    <dbReference type="NCBI Taxonomy" id="393921"/>
    <lineage>
        <taxon>Bacteria</taxon>
        <taxon>Pseudomonadati</taxon>
        <taxon>Bacteroidota</taxon>
        <taxon>Bacteroidia</taxon>
        <taxon>Bacteroidales</taxon>
        <taxon>Porphyromonadaceae</taxon>
        <taxon>Porphyromonas</taxon>
    </lineage>
</organism>
<evidence type="ECO:0000313" key="3">
    <source>
        <dbReference type="EMBL" id="SQH72573.1"/>
    </source>
</evidence>
<keyword evidence="4" id="KW-1185">Reference proteome</keyword>
<keyword evidence="2" id="KW-0732">Signal</keyword>
<proteinExistence type="predicted"/>
<feature type="compositionally biased region" description="Low complexity" evidence="1">
    <location>
        <begin position="357"/>
        <end position="413"/>
    </location>
</feature>
<name>A0A2X4PLB0_9PORP</name>
<dbReference type="EMBL" id="LS483447">
    <property type="protein sequence ID" value="SQH72573.1"/>
    <property type="molecule type" value="Genomic_DNA"/>
</dbReference>